<dbReference type="GO" id="GO:0006415">
    <property type="term" value="P:translational termination"/>
    <property type="evidence" value="ECO:0007669"/>
    <property type="project" value="TreeGrafter"/>
</dbReference>
<dbReference type="Gene3D" id="3.30.2310.20">
    <property type="entry name" value="RelE-like"/>
    <property type="match status" value="1"/>
</dbReference>
<evidence type="ECO:0000256" key="2">
    <source>
        <dbReference type="PIRSR" id="PIRSR006156-1"/>
    </source>
</evidence>
<gene>
    <name evidence="3" type="ORF">CMUC_1430</name>
</gene>
<evidence type="ECO:0000256" key="1">
    <source>
        <dbReference type="ARBA" id="ARBA00022649"/>
    </source>
</evidence>
<dbReference type="GO" id="GO:0004521">
    <property type="term" value="F:RNA endonuclease activity"/>
    <property type="evidence" value="ECO:0007669"/>
    <property type="project" value="TreeGrafter"/>
</dbReference>
<dbReference type="InterPro" id="IPR007712">
    <property type="entry name" value="RelE/ParE_toxin"/>
</dbReference>
<feature type="active site" description="Proton donor" evidence="2">
    <location>
        <position position="84"/>
    </location>
</feature>
<accession>A0A6G5QHU7</accession>
<dbReference type="EMBL" id="CP012542">
    <property type="protein sequence ID" value="QCD45194.1"/>
    <property type="molecule type" value="Genomic_DNA"/>
</dbReference>
<reference evidence="3 4" key="1">
    <citation type="submission" date="2016-07" db="EMBL/GenBank/DDBJ databases">
        <title>Comparative genomics of the Campylobacter concisus group.</title>
        <authorList>
            <person name="Miller W.G."/>
            <person name="Yee E."/>
            <person name="Chapman M.H."/>
            <person name="Huynh S."/>
            <person name="Bono J.L."/>
            <person name="On S.L.W."/>
            <person name="StLeger J."/>
            <person name="Foster G."/>
            <person name="Parker C.T."/>
        </authorList>
    </citation>
    <scope>NUCLEOTIDE SEQUENCE [LARGE SCALE GENOMIC DNA]</scope>
    <source>
        <strain evidence="3 4">CCUG 21559</strain>
    </source>
</reference>
<organism evidence="3 4">
    <name type="scientific">Campylobacter mucosalis CCUG 21559</name>
    <dbReference type="NCBI Taxonomy" id="1032067"/>
    <lineage>
        <taxon>Bacteria</taxon>
        <taxon>Pseudomonadati</taxon>
        <taxon>Campylobacterota</taxon>
        <taxon>Epsilonproteobacteria</taxon>
        <taxon>Campylobacterales</taxon>
        <taxon>Campylobacteraceae</taxon>
        <taxon>Campylobacter</taxon>
    </lineage>
</organism>
<sequence length="88" mass="10429">MYKIVTSKRYKIQFKKQSTQNQDLIDEVVFKLANGETLEQKHKDHQLKGRYKDFRECHIKPDLLLVYKIDNGVLALYLMQVGSHSDLF</sequence>
<dbReference type="PANTHER" id="PTHR40588">
    <property type="entry name" value="MRNA INTERFERASE TOXIN YAFQ"/>
    <property type="match status" value="1"/>
</dbReference>
<dbReference type="SUPFAM" id="SSF143011">
    <property type="entry name" value="RelE-like"/>
    <property type="match status" value="1"/>
</dbReference>
<keyword evidence="1" id="KW-1277">Toxin-antitoxin system</keyword>
<proteinExistence type="predicted"/>
<name>A0A6G5QHU7_9BACT</name>
<dbReference type="Proteomes" id="UP000503264">
    <property type="component" value="Chromosome"/>
</dbReference>
<dbReference type="Pfam" id="PF15738">
    <property type="entry name" value="YafQ_toxin"/>
    <property type="match status" value="1"/>
</dbReference>
<dbReference type="InterPro" id="IPR004386">
    <property type="entry name" value="Toxin_YafQ-like"/>
</dbReference>
<evidence type="ECO:0000313" key="3">
    <source>
        <dbReference type="EMBL" id="QCD45194.1"/>
    </source>
</evidence>
<evidence type="ECO:0000313" key="4">
    <source>
        <dbReference type="Proteomes" id="UP000503264"/>
    </source>
</evidence>
<keyword evidence="4" id="KW-1185">Reference proteome</keyword>
<dbReference type="RefSeq" id="WP_171994000.1">
    <property type="nucleotide sequence ID" value="NZ_CP012542.1"/>
</dbReference>
<protein>
    <submittedName>
        <fullName evidence="3">Putative toxin-antitoxin system, toxin component, YafQ family</fullName>
    </submittedName>
</protein>
<dbReference type="PIRSF" id="PIRSF006156">
    <property type="entry name" value="YafQ"/>
    <property type="match status" value="1"/>
</dbReference>
<dbReference type="InterPro" id="IPR035093">
    <property type="entry name" value="RelE/ParE_toxin_dom_sf"/>
</dbReference>
<dbReference type="AlphaFoldDB" id="A0A6G5QHU7"/>
<dbReference type="NCBIfam" id="TIGR02385">
    <property type="entry name" value="RelE_StbE"/>
    <property type="match status" value="1"/>
</dbReference>
<dbReference type="PANTHER" id="PTHR40588:SF1">
    <property type="entry name" value="MRNA INTERFERASE TOXIN YAFQ"/>
    <property type="match status" value="1"/>
</dbReference>
<dbReference type="GO" id="GO:0006402">
    <property type="term" value="P:mRNA catabolic process"/>
    <property type="evidence" value="ECO:0007669"/>
    <property type="project" value="TreeGrafter"/>
</dbReference>